<evidence type="ECO:0000256" key="4">
    <source>
        <dbReference type="SAM" id="SignalP"/>
    </source>
</evidence>
<feature type="chain" id="PRO_5039164411" evidence="4">
    <location>
        <begin position="22"/>
        <end position="566"/>
    </location>
</feature>
<dbReference type="Proteomes" id="UP000030008">
    <property type="component" value="Unassembled WGS sequence"/>
</dbReference>
<comment type="subcellular location">
    <subcellularLocation>
        <location evidence="1">Cell membrane</location>
        <topology evidence="1">Lipid-anchor</topology>
    </subcellularLocation>
</comment>
<sequence>MKKLFKVMAAAACALSLTACGGSSKKSDTLVVGAEELTGTFSPLYYTGAYDGYVIDLVYNKLMEYDVDGNLQPSLAEKTDVAKDGKTITFNLRKGVKFSDGSDFTAKDVEFSYKVVSDPSYTGRFISTCQYLEGYKQYNNKKNKEEPDYPGIEVKDDYTVVFHFTEARNDNLQSLMNISVISSNQFKDSYAYKKTKPIQDAVGKPIGTGPYVLDKWEAGTGASLKKNEKYWGDDYKGIANVIIKPVKMETEYQELKSGNIDLLAGQIEPKKIGPASNNEDLTINHYPRGGMGYITYNTVNGATSEKEVRQALSYAFDRQSFVNSYYECKDCKDLDGVEIGYVPTTWNNPISKLGKVITGEEKVDGLTNYNYDIEKAKKLLDDAGWKVGASGFREKDGQKLEIKIMAIKDHDILNNLIPMWKKAWGEELKADVKVATVDFNTLMDKVYYDKNIEEWNVYFMATSFTDDIMSGAVTNFDSKYVGDGLDNTSRLKDEKLDSLMDAALTEMDMDKAKDKWVEAQKQVNEDVSALPVYGNTYFDFYNKKIKNLKTSALYQWTHGLRDATIE</sequence>
<protein>
    <submittedName>
        <fullName evidence="6">Peptide ABC transporter</fullName>
    </submittedName>
</protein>
<keyword evidence="3 4" id="KW-0732">Signal</keyword>
<dbReference type="EMBL" id="JQIF01000084">
    <property type="protein sequence ID" value="KGJ52085.1"/>
    <property type="molecule type" value="Genomic_DNA"/>
</dbReference>
<dbReference type="PROSITE" id="PS51257">
    <property type="entry name" value="PROKAR_LIPOPROTEIN"/>
    <property type="match status" value="1"/>
</dbReference>
<dbReference type="GO" id="GO:0042597">
    <property type="term" value="C:periplasmic space"/>
    <property type="evidence" value="ECO:0007669"/>
    <property type="project" value="UniProtKB-ARBA"/>
</dbReference>
<feature type="domain" description="Solute-binding protein family 5" evidence="5">
    <location>
        <begin position="71"/>
        <end position="464"/>
    </location>
</feature>
<dbReference type="InterPro" id="IPR000914">
    <property type="entry name" value="SBP_5_dom"/>
</dbReference>
<dbReference type="SUPFAM" id="SSF53850">
    <property type="entry name" value="Periplasmic binding protein-like II"/>
    <property type="match status" value="1"/>
</dbReference>
<dbReference type="RefSeq" id="WP_044906839.1">
    <property type="nucleotide sequence ID" value="NZ_JQIF01000084.1"/>
</dbReference>
<accession>A0A099I315</accession>
<organism evidence="6 7">
    <name type="scientific">Clostridium innocuum</name>
    <dbReference type="NCBI Taxonomy" id="1522"/>
    <lineage>
        <taxon>Bacteria</taxon>
        <taxon>Bacillati</taxon>
        <taxon>Bacillota</taxon>
        <taxon>Clostridia</taxon>
        <taxon>Eubacteriales</taxon>
        <taxon>Clostridiaceae</taxon>
        <taxon>Clostridium</taxon>
    </lineage>
</organism>
<feature type="signal peptide" evidence="4">
    <location>
        <begin position="1"/>
        <end position="21"/>
    </location>
</feature>
<dbReference type="GO" id="GO:1904680">
    <property type="term" value="F:peptide transmembrane transporter activity"/>
    <property type="evidence" value="ECO:0007669"/>
    <property type="project" value="TreeGrafter"/>
</dbReference>
<dbReference type="Gene3D" id="3.10.105.10">
    <property type="entry name" value="Dipeptide-binding Protein, Domain 3"/>
    <property type="match status" value="1"/>
</dbReference>
<proteinExistence type="inferred from homology"/>
<evidence type="ECO:0000256" key="2">
    <source>
        <dbReference type="ARBA" id="ARBA00005695"/>
    </source>
</evidence>
<dbReference type="GO" id="GO:0043190">
    <property type="term" value="C:ATP-binding cassette (ABC) transporter complex"/>
    <property type="evidence" value="ECO:0007669"/>
    <property type="project" value="InterPro"/>
</dbReference>
<dbReference type="GO" id="GO:0015833">
    <property type="term" value="P:peptide transport"/>
    <property type="evidence" value="ECO:0007669"/>
    <property type="project" value="TreeGrafter"/>
</dbReference>
<dbReference type="PROSITE" id="PS01040">
    <property type="entry name" value="SBP_BACTERIAL_5"/>
    <property type="match status" value="1"/>
</dbReference>
<reference evidence="6 7" key="1">
    <citation type="submission" date="2014-08" db="EMBL/GenBank/DDBJ databases">
        <title>Clostridium innocuum, an unnegligible vancomycin-resistant pathogen causing extra-intestinal infections.</title>
        <authorList>
            <person name="Feng Y."/>
            <person name="Chiu C.-H."/>
        </authorList>
    </citation>
    <scope>NUCLEOTIDE SEQUENCE [LARGE SCALE GENOMIC DNA]</scope>
    <source>
        <strain evidence="6 7">AN88</strain>
    </source>
</reference>
<evidence type="ECO:0000256" key="3">
    <source>
        <dbReference type="ARBA" id="ARBA00022729"/>
    </source>
</evidence>
<dbReference type="Pfam" id="PF00496">
    <property type="entry name" value="SBP_bac_5"/>
    <property type="match status" value="1"/>
</dbReference>
<gene>
    <name evidence="6" type="ORF">CIAN88_16765</name>
</gene>
<comment type="caution">
    <text evidence="6">The sequence shown here is derived from an EMBL/GenBank/DDBJ whole genome shotgun (WGS) entry which is preliminary data.</text>
</comment>
<evidence type="ECO:0000256" key="1">
    <source>
        <dbReference type="ARBA" id="ARBA00004193"/>
    </source>
</evidence>
<evidence type="ECO:0000259" key="5">
    <source>
        <dbReference type="Pfam" id="PF00496"/>
    </source>
</evidence>
<dbReference type="PANTHER" id="PTHR30290:SF81">
    <property type="entry name" value="OLIGOPEPTIDE-BINDING PROTEIN OPPA"/>
    <property type="match status" value="1"/>
</dbReference>
<dbReference type="Gene3D" id="3.40.190.10">
    <property type="entry name" value="Periplasmic binding protein-like II"/>
    <property type="match status" value="1"/>
</dbReference>
<dbReference type="CDD" id="cd00995">
    <property type="entry name" value="PBP2_NikA_DppA_OppA_like"/>
    <property type="match status" value="1"/>
</dbReference>
<evidence type="ECO:0000313" key="6">
    <source>
        <dbReference type="EMBL" id="KGJ52085.1"/>
    </source>
</evidence>
<dbReference type="AlphaFoldDB" id="A0A099I315"/>
<comment type="similarity">
    <text evidence="2">Belongs to the bacterial solute-binding protein 5 family.</text>
</comment>
<dbReference type="PIRSF" id="PIRSF002741">
    <property type="entry name" value="MppA"/>
    <property type="match status" value="1"/>
</dbReference>
<name>A0A099I315_CLOIN</name>
<dbReference type="InterPro" id="IPR030678">
    <property type="entry name" value="Peptide/Ni-bd"/>
</dbReference>
<evidence type="ECO:0000313" key="7">
    <source>
        <dbReference type="Proteomes" id="UP000030008"/>
    </source>
</evidence>
<dbReference type="InterPro" id="IPR023765">
    <property type="entry name" value="SBP_5_CS"/>
</dbReference>
<dbReference type="PANTHER" id="PTHR30290">
    <property type="entry name" value="PERIPLASMIC BINDING COMPONENT OF ABC TRANSPORTER"/>
    <property type="match status" value="1"/>
</dbReference>
<dbReference type="InterPro" id="IPR039424">
    <property type="entry name" value="SBP_5"/>
</dbReference>